<feature type="region of interest" description="Disordered" evidence="4">
    <location>
        <begin position="1"/>
        <end position="25"/>
    </location>
</feature>
<dbReference type="RefSeq" id="WP_284381208.1">
    <property type="nucleotide sequence ID" value="NZ_BSNM01000014.1"/>
</dbReference>
<dbReference type="Pfam" id="PF12625">
    <property type="entry name" value="Arabinose_bd"/>
    <property type="match status" value="1"/>
</dbReference>
<reference evidence="6" key="1">
    <citation type="journal article" date="2014" name="Int. J. Syst. Evol. Microbiol.">
        <title>Complete genome sequence of Corynebacterium casei LMG S-19264T (=DSM 44701T), isolated from a smear-ripened cheese.</title>
        <authorList>
            <consortium name="US DOE Joint Genome Institute (JGI-PGF)"/>
            <person name="Walter F."/>
            <person name="Albersmeier A."/>
            <person name="Kalinowski J."/>
            <person name="Ruckert C."/>
        </authorList>
    </citation>
    <scope>NUCLEOTIDE SEQUENCE</scope>
    <source>
        <strain evidence="6">NBRC 110071</strain>
    </source>
</reference>
<dbReference type="InterPro" id="IPR032687">
    <property type="entry name" value="AraC-type_N"/>
</dbReference>
<dbReference type="PANTHER" id="PTHR47894:SF1">
    <property type="entry name" value="HTH-TYPE TRANSCRIPTIONAL REGULATOR VQSM"/>
    <property type="match status" value="1"/>
</dbReference>
<reference evidence="6" key="2">
    <citation type="submission" date="2023-01" db="EMBL/GenBank/DDBJ databases">
        <title>Draft genome sequence of Litoribrevibacter albus strain NBRC 110071.</title>
        <authorList>
            <person name="Sun Q."/>
            <person name="Mori K."/>
        </authorList>
    </citation>
    <scope>NUCLEOTIDE SEQUENCE</scope>
    <source>
        <strain evidence="6">NBRC 110071</strain>
    </source>
</reference>
<dbReference type="InterPro" id="IPR020449">
    <property type="entry name" value="Tscrpt_reg_AraC-type_HTH"/>
</dbReference>
<dbReference type="GO" id="GO:0005829">
    <property type="term" value="C:cytosol"/>
    <property type="evidence" value="ECO:0007669"/>
    <property type="project" value="TreeGrafter"/>
</dbReference>
<evidence type="ECO:0000259" key="5">
    <source>
        <dbReference type="PROSITE" id="PS01124"/>
    </source>
</evidence>
<evidence type="ECO:0000313" key="6">
    <source>
        <dbReference type="EMBL" id="GLQ31554.1"/>
    </source>
</evidence>
<evidence type="ECO:0000313" key="7">
    <source>
        <dbReference type="Proteomes" id="UP001161389"/>
    </source>
</evidence>
<evidence type="ECO:0000256" key="1">
    <source>
        <dbReference type="ARBA" id="ARBA00023015"/>
    </source>
</evidence>
<dbReference type="Gene3D" id="1.10.10.60">
    <property type="entry name" value="Homeodomain-like"/>
    <property type="match status" value="1"/>
</dbReference>
<organism evidence="6 7">
    <name type="scientific">Litoribrevibacter albus</name>
    <dbReference type="NCBI Taxonomy" id="1473156"/>
    <lineage>
        <taxon>Bacteria</taxon>
        <taxon>Pseudomonadati</taxon>
        <taxon>Pseudomonadota</taxon>
        <taxon>Gammaproteobacteria</taxon>
        <taxon>Oceanospirillales</taxon>
        <taxon>Oceanospirillaceae</taxon>
        <taxon>Litoribrevibacter</taxon>
    </lineage>
</organism>
<evidence type="ECO:0000256" key="3">
    <source>
        <dbReference type="ARBA" id="ARBA00023163"/>
    </source>
</evidence>
<dbReference type="GO" id="GO:0000976">
    <property type="term" value="F:transcription cis-regulatory region binding"/>
    <property type="evidence" value="ECO:0007669"/>
    <property type="project" value="TreeGrafter"/>
</dbReference>
<gene>
    <name evidence="6" type="primary">oruR_3</name>
    <name evidence="6" type="ORF">GCM10007876_20330</name>
</gene>
<accession>A0AA37SAC6</accession>
<dbReference type="AlphaFoldDB" id="A0AA37SAC6"/>
<evidence type="ECO:0000256" key="2">
    <source>
        <dbReference type="ARBA" id="ARBA00023125"/>
    </source>
</evidence>
<dbReference type="GO" id="GO:0003700">
    <property type="term" value="F:DNA-binding transcription factor activity"/>
    <property type="evidence" value="ECO:0007669"/>
    <property type="project" value="InterPro"/>
</dbReference>
<keyword evidence="2" id="KW-0238">DNA-binding</keyword>
<feature type="domain" description="HTH araC/xylS-type" evidence="5">
    <location>
        <begin position="264"/>
        <end position="361"/>
    </location>
</feature>
<dbReference type="Pfam" id="PF12833">
    <property type="entry name" value="HTH_18"/>
    <property type="match status" value="1"/>
</dbReference>
<dbReference type="Proteomes" id="UP001161389">
    <property type="component" value="Unassembled WGS sequence"/>
</dbReference>
<protein>
    <submittedName>
        <fullName evidence="6">Ornithine utilization regulator</fullName>
    </submittedName>
</protein>
<dbReference type="SUPFAM" id="SSF46689">
    <property type="entry name" value="Homeodomain-like"/>
    <property type="match status" value="1"/>
</dbReference>
<evidence type="ECO:0000256" key="4">
    <source>
        <dbReference type="SAM" id="MobiDB-lite"/>
    </source>
</evidence>
<keyword evidence="3" id="KW-0804">Transcription</keyword>
<dbReference type="InterPro" id="IPR009057">
    <property type="entry name" value="Homeodomain-like_sf"/>
</dbReference>
<dbReference type="InterPro" id="IPR018060">
    <property type="entry name" value="HTH_AraC"/>
</dbReference>
<dbReference type="PANTHER" id="PTHR47894">
    <property type="entry name" value="HTH-TYPE TRANSCRIPTIONAL REGULATOR GADX"/>
    <property type="match status" value="1"/>
</dbReference>
<name>A0AA37SAC6_9GAMM</name>
<dbReference type="PRINTS" id="PR00032">
    <property type="entry name" value="HTHARAC"/>
</dbReference>
<keyword evidence="1" id="KW-0805">Transcription regulation</keyword>
<dbReference type="SMART" id="SM00342">
    <property type="entry name" value="HTH_ARAC"/>
    <property type="match status" value="1"/>
</dbReference>
<comment type="caution">
    <text evidence="6">The sequence shown here is derived from an EMBL/GenBank/DDBJ whole genome shotgun (WGS) entry which is preliminary data.</text>
</comment>
<dbReference type="EMBL" id="BSNM01000014">
    <property type="protein sequence ID" value="GLQ31554.1"/>
    <property type="molecule type" value="Genomic_DNA"/>
</dbReference>
<keyword evidence="7" id="KW-1185">Reference proteome</keyword>
<dbReference type="PROSITE" id="PS01124">
    <property type="entry name" value="HTH_ARAC_FAMILY_2"/>
    <property type="match status" value="1"/>
</dbReference>
<proteinExistence type="predicted"/>
<sequence>MKPSSFHYDKRGSDASPIGPMSVDSGNHQHSTLTVPVAQIKPLVKFLVSEGCSLQALLSGTGITFEQLTVHDHQLPLWAYIELTSNARRLCKNPTYALILGKQFFINHDSILACRTMSSTHALAAMQLLIQYQHLFTPLLELNLETNEDQSIFSIEEKIPLHDALPHVLEYNISVLYSLGKFCLGQNHYPVEIEFTHDNPGQAKEFENFFENPVRFGCPENRVIIPTETLAQPIIFQNEKTALTNDHLCRQYTKPESKDEWVLQKVKQTIRNMPFTDVSMENLSRQLYMSTRSLRRHLHNHGVSFKALFENERKRVAMKRVQKHDISIESLAEELGYQNAASFSRAFKRWFGVAPNHYKQEARNKDTNT</sequence>